<dbReference type="EMBL" id="SJPV01000007">
    <property type="protein sequence ID" value="TWU34866.1"/>
    <property type="molecule type" value="Genomic_DNA"/>
</dbReference>
<sequence>MDRPFIKEKYEVDRYPMLLVFSRGREVKRMISVQFKRKLIEAMRTAEPNNHWDVKMVQPKENRDNQSKTVRGDTDERGTW</sequence>
<dbReference type="Proteomes" id="UP000319143">
    <property type="component" value="Unassembled WGS sequence"/>
</dbReference>
<dbReference type="RefSeq" id="WP_146528307.1">
    <property type="nucleotide sequence ID" value="NZ_SJPV01000007.1"/>
</dbReference>
<evidence type="ECO:0000256" key="1">
    <source>
        <dbReference type="SAM" id="MobiDB-lite"/>
    </source>
</evidence>
<organism evidence="2 3">
    <name type="scientific">Novipirellula artificiosorum</name>
    <dbReference type="NCBI Taxonomy" id="2528016"/>
    <lineage>
        <taxon>Bacteria</taxon>
        <taxon>Pseudomonadati</taxon>
        <taxon>Planctomycetota</taxon>
        <taxon>Planctomycetia</taxon>
        <taxon>Pirellulales</taxon>
        <taxon>Pirellulaceae</taxon>
        <taxon>Novipirellula</taxon>
    </lineage>
</organism>
<evidence type="ECO:0008006" key="4">
    <source>
        <dbReference type="Google" id="ProtNLM"/>
    </source>
</evidence>
<dbReference type="AlphaFoldDB" id="A0A5C6DIR9"/>
<protein>
    <recommendedName>
        <fullName evidence="4">Thioredoxin domain-containing protein</fullName>
    </recommendedName>
</protein>
<keyword evidence="3" id="KW-1185">Reference proteome</keyword>
<name>A0A5C6DIR9_9BACT</name>
<proteinExistence type="predicted"/>
<comment type="caution">
    <text evidence="2">The sequence shown here is derived from an EMBL/GenBank/DDBJ whole genome shotgun (WGS) entry which is preliminary data.</text>
</comment>
<dbReference type="Gene3D" id="3.40.30.10">
    <property type="entry name" value="Glutaredoxin"/>
    <property type="match status" value="1"/>
</dbReference>
<gene>
    <name evidence="2" type="ORF">Poly41_40090</name>
</gene>
<evidence type="ECO:0000313" key="3">
    <source>
        <dbReference type="Proteomes" id="UP000319143"/>
    </source>
</evidence>
<feature type="region of interest" description="Disordered" evidence="1">
    <location>
        <begin position="51"/>
        <end position="80"/>
    </location>
</feature>
<accession>A0A5C6DIR9</accession>
<reference evidence="2 3" key="1">
    <citation type="submission" date="2019-02" db="EMBL/GenBank/DDBJ databases">
        <title>Deep-cultivation of Planctomycetes and their phenomic and genomic characterization uncovers novel biology.</title>
        <authorList>
            <person name="Wiegand S."/>
            <person name="Jogler M."/>
            <person name="Boedeker C."/>
            <person name="Pinto D."/>
            <person name="Vollmers J."/>
            <person name="Rivas-Marin E."/>
            <person name="Kohn T."/>
            <person name="Peeters S.H."/>
            <person name="Heuer A."/>
            <person name="Rast P."/>
            <person name="Oberbeckmann S."/>
            <person name="Bunk B."/>
            <person name="Jeske O."/>
            <person name="Meyerdierks A."/>
            <person name="Storesund J.E."/>
            <person name="Kallscheuer N."/>
            <person name="Luecker S."/>
            <person name="Lage O.M."/>
            <person name="Pohl T."/>
            <person name="Merkel B.J."/>
            <person name="Hornburger P."/>
            <person name="Mueller R.-W."/>
            <person name="Bruemmer F."/>
            <person name="Labrenz M."/>
            <person name="Spormann A.M."/>
            <person name="Op Den Camp H."/>
            <person name="Overmann J."/>
            <person name="Amann R."/>
            <person name="Jetten M.S.M."/>
            <person name="Mascher T."/>
            <person name="Medema M.H."/>
            <person name="Devos D.P."/>
            <person name="Kaster A.-K."/>
            <person name="Ovreas L."/>
            <person name="Rohde M."/>
            <person name="Galperin M.Y."/>
            <person name="Jogler C."/>
        </authorList>
    </citation>
    <scope>NUCLEOTIDE SEQUENCE [LARGE SCALE GENOMIC DNA]</scope>
    <source>
        <strain evidence="2 3">Poly41</strain>
    </source>
</reference>
<evidence type="ECO:0000313" key="2">
    <source>
        <dbReference type="EMBL" id="TWU34866.1"/>
    </source>
</evidence>